<sequence length="426" mass="45470">MKRALFCETLLACFLHLKRQHRKRSENKMRQAVFRTPQTILYGKQAFEKIGEEAARRGKKALIVTDKIMAGLGNADACQHILQEAGVKSAVYAGVNSEPVDHYVSEALALFQQESCDLLVSLGGGSCIDTAKAVAVVATNGGYIGDYMGARKIAEKPPVAHIAVTTTAGTGSEATDATIITNTANDVKMMIKQPAFMPAVAIVDPVLSKSSPKSVTAATGVDALSHAIEAYISRRAHPLTDTLALSAMLLIIPNLKSAYEDGENMEARDAMALGSLQAGMAFSNASVCLVHGMSRPIGALFHVPHGVSNAMLLPAVLEFSKSACLERLADIGKIFSPEAKDLSGKEAADLAVRAVKQLCLDLNIPNLRGWGIPQQPFESAINKMASDALASGSPQNNPRVPSQKEIEDLYLVCYDYQFSGEVQARG</sequence>
<evidence type="ECO:0000256" key="1">
    <source>
        <dbReference type="ARBA" id="ARBA00007358"/>
    </source>
</evidence>
<evidence type="ECO:0000313" key="7">
    <source>
        <dbReference type="Proteomes" id="UP000070376"/>
    </source>
</evidence>
<dbReference type="PANTHER" id="PTHR11496">
    <property type="entry name" value="ALCOHOL DEHYDROGENASE"/>
    <property type="match status" value="1"/>
</dbReference>
<dbReference type="InterPro" id="IPR056798">
    <property type="entry name" value="ADH_Fe_C"/>
</dbReference>
<comment type="similarity">
    <text evidence="1">Belongs to the iron-containing alcohol dehydrogenase family.</text>
</comment>
<dbReference type="PROSITE" id="PS00913">
    <property type="entry name" value="ADH_IRON_1"/>
    <property type="match status" value="1"/>
</dbReference>
<dbReference type="Proteomes" id="UP000070376">
    <property type="component" value="Unassembled WGS sequence"/>
</dbReference>
<evidence type="ECO:0000259" key="4">
    <source>
        <dbReference type="Pfam" id="PF00465"/>
    </source>
</evidence>
<dbReference type="PANTHER" id="PTHR11496:SF102">
    <property type="entry name" value="ALCOHOL DEHYDROGENASE 4"/>
    <property type="match status" value="1"/>
</dbReference>
<accession>A0A133KZW7</accession>
<dbReference type="InterPro" id="IPR001670">
    <property type="entry name" value="ADH_Fe/GldA"/>
</dbReference>
<comment type="caution">
    <text evidence="6">The sequence shown here is derived from an EMBL/GenBank/DDBJ whole genome shotgun (WGS) entry which is preliminary data.</text>
</comment>
<gene>
    <name evidence="6" type="ORF">HMPREF3213_00633</name>
</gene>
<protein>
    <submittedName>
        <fullName evidence="6">Putative 1,3-propanediol dehydrogenase</fullName>
    </submittedName>
</protein>
<keyword evidence="2" id="KW-0560">Oxidoreductase</keyword>
<keyword evidence="3" id="KW-0520">NAD</keyword>
<dbReference type="Gene3D" id="3.40.50.1970">
    <property type="match status" value="1"/>
</dbReference>
<dbReference type="FunFam" id="3.40.50.1970:FF:000003">
    <property type="entry name" value="Alcohol dehydrogenase, iron-containing"/>
    <property type="match status" value="1"/>
</dbReference>
<dbReference type="AlphaFoldDB" id="A0A133KZW7"/>
<dbReference type="EMBL" id="LRPN01000023">
    <property type="protein sequence ID" value="KWZ84975.1"/>
    <property type="molecule type" value="Genomic_DNA"/>
</dbReference>
<dbReference type="Pfam" id="PF25137">
    <property type="entry name" value="ADH_Fe_C"/>
    <property type="match status" value="1"/>
</dbReference>
<dbReference type="CDD" id="cd08194">
    <property type="entry name" value="Fe-ADH-like"/>
    <property type="match status" value="1"/>
</dbReference>
<dbReference type="Pfam" id="PF00465">
    <property type="entry name" value="Fe-ADH"/>
    <property type="match status" value="1"/>
</dbReference>
<dbReference type="GO" id="GO:0046872">
    <property type="term" value="F:metal ion binding"/>
    <property type="evidence" value="ECO:0007669"/>
    <property type="project" value="InterPro"/>
</dbReference>
<name>A0A133KZW7_HEYCO</name>
<evidence type="ECO:0000256" key="3">
    <source>
        <dbReference type="ARBA" id="ARBA00023027"/>
    </source>
</evidence>
<reference evidence="7" key="1">
    <citation type="submission" date="2016-01" db="EMBL/GenBank/DDBJ databases">
        <authorList>
            <person name="Mitreva M."/>
            <person name="Pepin K.H."/>
            <person name="Mihindukulasuriya K.A."/>
            <person name="Fulton R."/>
            <person name="Fronick C."/>
            <person name="O'Laughlin M."/>
            <person name="Miner T."/>
            <person name="Herter B."/>
            <person name="Rosa B.A."/>
            <person name="Cordes M."/>
            <person name="Tomlinson C."/>
            <person name="Wollam A."/>
            <person name="Palsikar V.B."/>
            <person name="Mardis E.R."/>
            <person name="Wilson R.K."/>
        </authorList>
    </citation>
    <scope>NUCLEOTIDE SEQUENCE [LARGE SCALE GENOMIC DNA]</scope>
    <source>
        <strain evidence="7">GED7749B</strain>
    </source>
</reference>
<feature type="domain" description="Alcohol dehydrogenase iron-type/glycerol dehydrogenase GldA" evidence="4">
    <location>
        <begin position="37"/>
        <end position="205"/>
    </location>
</feature>
<evidence type="ECO:0000259" key="5">
    <source>
        <dbReference type="Pfam" id="PF25137"/>
    </source>
</evidence>
<evidence type="ECO:0000313" key="6">
    <source>
        <dbReference type="EMBL" id="KWZ84975.1"/>
    </source>
</evidence>
<dbReference type="InterPro" id="IPR039697">
    <property type="entry name" value="Alcohol_dehydrogenase_Fe"/>
</dbReference>
<evidence type="ECO:0000256" key="2">
    <source>
        <dbReference type="ARBA" id="ARBA00023002"/>
    </source>
</evidence>
<organism evidence="6 7">
    <name type="scientific">Heyndrickxia coagulans</name>
    <name type="common">Weizmannia coagulans</name>
    <dbReference type="NCBI Taxonomy" id="1398"/>
    <lineage>
        <taxon>Bacteria</taxon>
        <taxon>Bacillati</taxon>
        <taxon>Bacillota</taxon>
        <taxon>Bacilli</taxon>
        <taxon>Bacillales</taxon>
        <taxon>Bacillaceae</taxon>
        <taxon>Heyndrickxia</taxon>
    </lineage>
</organism>
<dbReference type="Gene3D" id="1.20.1090.10">
    <property type="entry name" value="Dehydroquinate synthase-like - alpha domain"/>
    <property type="match status" value="1"/>
</dbReference>
<feature type="domain" description="Fe-containing alcohol dehydrogenase-like C-terminal" evidence="5">
    <location>
        <begin position="216"/>
        <end position="410"/>
    </location>
</feature>
<dbReference type="SUPFAM" id="SSF56796">
    <property type="entry name" value="Dehydroquinate synthase-like"/>
    <property type="match status" value="1"/>
</dbReference>
<dbReference type="InterPro" id="IPR018211">
    <property type="entry name" value="ADH_Fe_CS"/>
</dbReference>
<dbReference type="PATRIC" id="fig|1398.22.peg.631"/>
<dbReference type="FunFam" id="1.20.1090.10:FF:000001">
    <property type="entry name" value="Aldehyde-alcohol dehydrogenase"/>
    <property type="match status" value="1"/>
</dbReference>
<dbReference type="GO" id="GO:0004022">
    <property type="term" value="F:alcohol dehydrogenase (NAD+) activity"/>
    <property type="evidence" value="ECO:0007669"/>
    <property type="project" value="UniProtKB-ARBA"/>
</dbReference>
<proteinExistence type="inferred from homology"/>